<evidence type="ECO:0000313" key="7">
    <source>
        <dbReference type="Proteomes" id="UP000631114"/>
    </source>
</evidence>
<reference evidence="6 7" key="1">
    <citation type="submission" date="2020-10" db="EMBL/GenBank/DDBJ databases">
        <title>The Coptis chinensis genome and diversification of protoberbering-type alkaloids.</title>
        <authorList>
            <person name="Wang B."/>
            <person name="Shu S."/>
            <person name="Song C."/>
            <person name="Liu Y."/>
        </authorList>
    </citation>
    <scope>NUCLEOTIDE SEQUENCE [LARGE SCALE GENOMIC DNA]</scope>
    <source>
        <strain evidence="6">HL-2020</strain>
        <tissue evidence="6">Leaf</tissue>
    </source>
</reference>
<keyword evidence="7" id="KW-1185">Reference proteome</keyword>
<dbReference type="PANTHER" id="PTHR33136:SF89">
    <property type="entry name" value="PROTEIN RALF-LIKE 19"/>
    <property type="match status" value="1"/>
</dbReference>
<organism evidence="6 7">
    <name type="scientific">Coptis chinensis</name>
    <dbReference type="NCBI Taxonomy" id="261450"/>
    <lineage>
        <taxon>Eukaryota</taxon>
        <taxon>Viridiplantae</taxon>
        <taxon>Streptophyta</taxon>
        <taxon>Embryophyta</taxon>
        <taxon>Tracheophyta</taxon>
        <taxon>Spermatophyta</taxon>
        <taxon>Magnoliopsida</taxon>
        <taxon>Ranunculales</taxon>
        <taxon>Ranunculaceae</taxon>
        <taxon>Coptidoideae</taxon>
        <taxon>Coptis</taxon>
    </lineage>
</organism>
<accession>A0A835LA71</accession>
<dbReference type="PANTHER" id="PTHR33136">
    <property type="entry name" value="RAPID ALKALINIZATION FACTOR-LIKE"/>
    <property type="match status" value="1"/>
</dbReference>
<dbReference type="GO" id="GO:0005179">
    <property type="term" value="F:hormone activity"/>
    <property type="evidence" value="ECO:0007669"/>
    <property type="project" value="UniProtKB-KW"/>
</dbReference>
<gene>
    <name evidence="6" type="ORF">IFM89_005832</name>
</gene>
<dbReference type="Pfam" id="PF05498">
    <property type="entry name" value="RALF"/>
    <property type="match status" value="1"/>
</dbReference>
<comment type="similarity">
    <text evidence="1">Belongs to the plant rapid alkalinization factor (RALF) family.</text>
</comment>
<keyword evidence="4" id="KW-1015">Disulfide bond</keyword>
<name>A0A835LA71_9MAGN</name>
<dbReference type="Proteomes" id="UP000631114">
    <property type="component" value="Unassembled WGS sequence"/>
</dbReference>
<protein>
    <submittedName>
        <fullName evidence="6">Uncharacterized protein</fullName>
    </submittedName>
</protein>
<dbReference type="GO" id="GO:0019722">
    <property type="term" value="P:calcium-mediated signaling"/>
    <property type="evidence" value="ECO:0007669"/>
    <property type="project" value="TreeGrafter"/>
</dbReference>
<evidence type="ECO:0000256" key="4">
    <source>
        <dbReference type="ARBA" id="ARBA00023157"/>
    </source>
</evidence>
<dbReference type="GO" id="GO:0009506">
    <property type="term" value="C:plasmodesma"/>
    <property type="evidence" value="ECO:0007669"/>
    <property type="project" value="TreeGrafter"/>
</dbReference>
<proteinExistence type="inferred from homology"/>
<dbReference type="InterPro" id="IPR008801">
    <property type="entry name" value="RALF"/>
</dbReference>
<comment type="caution">
    <text evidence="6">The sequence shown here is derived from an EMBL/GenBank/DDBJ whole genome shotgun (WGS) entry which is preliminary data.</text>
</comment>
<keyword evidence="2" id="KW-0372">Hormone</keyword>
<dbReference type="OrthoDB" id="1863600at2759"/>
<evidence type="ECO:0000256" key="3">
    <source>
        <dbReference type="ARBA" id="ARBA00022729"/>
    </source>
</evidence>
<dbReference type="AlphaFoldDB" id="A0A835LA71"/>
<feature type="signal peptide" evidence="5">
    <location>
        <begin position="1"/>
        <end position="20"/>
    </location>
</feature>
<evidence type="ECO:0000256" key="5">
    <source>
        <dbReference type="SAM" id="SignalP"/>
    </source>
</evidence>
<feature type="chain" id="PRO_5033059074" evidence="5">
    <location>
        <begin position="21"/>
        <end position="124"/>
    </location>
</feature>
<evidence type="ECO:0000256" key="2">
    <source>
        <dbReference type="ARBA" id="ARBA00022702"/>
    </source>
</evidence>
<dbReference type="EMBL" id="JADFTS010000009">
    <property type="protein sequence ID" value="KAF9587828.1"/>
    <property type="molecule type" value="Genomic_DNA"/>
</dbReference>
<keyword evidence="3 5" id="KW-0732">Signal</keyword>
<evidence type="ECO:0000256" key="1">
    <source>
        <dbReference type="ARBA" id="ARBA00009178"/>
    </source>
</evidence>
<evidence type="ECO:0000313" key="6">
    <source>
        <dbReference type="EMBL" id="KAF9587828.1"/>
    </source>
</evidence>
<sequence>MAPKFSFILFLLAFALVVESSIVGDAHFAVAALNGGGRGTGGLQTCNGLVGECIDQEEETMIDSGHVRRSLWYKSRYISYGVLQKNRIPCGHHGRSYYDCRKATKINPYRRGCSRITHCRRNLS</sequence>